<accession>A0ABQ8UKL6</accession>
<comment type="caution">
    <text evidence="7">The sequence shown here is derived from an EMBL/GenBank/DDBJ whole genome shotgun (WGS) entry which is preliminary data.</text>
</comment>
<feature type="region of interest" description="Disordered" evidence="5">
    <location>
        <begin position="191"/>
        <end position="217"/>
    </location>
</feature>
<dbReference type="PROSITE" id="PS00126">
    <property type="entry name" value="PDEASE_I_1"/>
    <property type="match status" value="1"/>
</dbReference>
<dbReference type="Pfam" id="PF00233">
    <property type="entry name" value="PDEase_I"/>
    <property type="match status" value="1"/>
</dbReference>
<keyword evidence="4" id="KW-0175">Coiled coil</keyword>
<gene>
    <name evidence="7" type="ORF">PAPYR_5268</name>
</gene>
<protein>
    <recommendedName>
        <fullName evidence="3">Phosphodiesterase</fullName>
        <ecNumber evidence="3">3.1.4.-</ecNumber>
    </recommendedName>
</protein>
<feature type="coiled-coil region" evidence="4">
    <location>
        <begin position="40"/>
        <end position="81"/>
    </location>
</feature>
<evidence type="ECO:0000259" key="6">
    <source>
        <dbReference type="PROSITE" id="PS51845"/>
    </source>
</evidence>
<dbReference type="InterPro" id="IPR002073">
    <property type="entry name" value="PDEase_catalytic_dom"/>
</dbReference>
<evidence type="ECO:0000256" key="4">
    <source>
        <dbReference type="SAM" id="Coils"/>
    </source>
</evidence>
<dbReference type="InterPro" id="IPR003607">
    <property type="entry name" value="HD/PDEase_dom"/>
</dbReference>
<evidence type="ECO:0000256" key="2">
    <source>
        <dbReference type="ARBA" id="ARBA00022801"/>
    </source>
</evidence>
<keyword evidence="1 3" id="KW-0479">Metal-binding</keyword>
<comment type="cofactor">
    <cofactor evidence="3">
        <name>a divalent metal cation</name>
        <dbReference type="ChEBI" id="CHEBI:60240"/>
    </cofactor>
    <text evidence="3">Binds 2 divalent metal cations per subunit. Site 1 may preferentially bind zinc ions, while site 2 has a preference for magnesium and/or manganese ions.</text>
</comment>
<dbReference type="Gene3D" id="1.10.1300.10">
    <property type="entry name" value="3'5'-cyclic nucleotide phosphodiesterase, catalytic domain"/>
    <property type="match status" value="1"/>
</dbReference>
<dbReference type="InterPro" id="IPR036971">
    <property type="entry name" value="PDEase_catalytic_dom_sf"/>
</dbReference>
<dbReference type="InterPro" id="IPR023088">
    <property type="entry name" value="PDEase"/>
</dbReference>
<dbReference type="PANTHER" id="PTHR11347">
    <property type="entry name" value="CYCLIC NUCLEOTIDE PHOSPHODIESTERASE"/>
    <property type="match status" value="1"/>
</dbReference>
<evidence type="ECO:0000313" key="7">
    <source>
        <dbReference type="EMBL" id="KAJ4458763.1"/>
    </source>
</evidence>
<keyword evidence="8" id="KW-1185">Reference proteome</keyword>
<dbReference type="EC" id="3.1.4.-" evidence="3"/>
<feature type="domain" description="PDEase" evidence="6">
    <location>
        <begin position="214"/>
        <end position="547"/>
    </location>
</feature>
<dbReference type="SMART" id="SM00471">
    <property type="entry name" value="HDc"/>
    <property type="match status" value="1"/>
</dbReference>
<evidence type="ECO:0000256" key="1">
    <source>
        <dbReference type="ARBA" id="ARBA00022723"/>
    </source>
</evidence>
<sequence length="547" mass="61163">MLLTRTRLILEREWLRRAVSGLQAERRLRAEQNADDLRTAETLRKRVQAMQKQLEAATSQATSLQQQLDAKEEELSATKRKVTSLTWRVVQLSGDKAPKAAPVMSSLVDQAEIAELQRKLTKAVETPIQAITRCVSELVRGDEVDRETLQKSLLSILSSLSTSDLYRPVFSRLFTDFKLDSTTRQWVSDQFGPHQQQQQGDKAPPTAGADGAGAGDEQPTFAPVADAGVLKGWDFNVFGFTEDNMLSLLESMFIEFNIPVETLRNFLTHCRRAYRKNPYHSFLHAFDVTQTLYLVLTKTEVMHYLTKLDVFALLVAGLCHDLDHPGTNNLFQVNAQTPLALVYNDMSALENYHASHTFTILQKPRCNILENLTPAEYREMRKSIIAMILATDLSAHFTTLTRFTTHTETAPFSRDSPDDRQLLLDILLHAADISNPSKPWPIAKRWSELNAREFFEQGDMERKKGLPVSPYMDRGSSTAARFQVSLIDYCISPTFAAPDQAPPGAPGPAPPPAARRPAAPPPRRPAPAFALPACPVGWPCRPCLAPF</sequence>
<dbReference type="PROSITE" id="PS51845">
    <property type="entry name" value="PDEASE_I_2"/>
    <property type="match status" value="1"/>
</dbReference>
<proteinExistence type="inferred from homology"/>
<dbReference type="CDD" id="cd00077">
    <property type="entry name" value="HDc"/>
    <property type="match status" value="1"/>
</dbReference>
<evidence type="ECO:0000313" key="8">
    <source>
        <dbReference type="Proteomes" id="UP001141327"/>
    </source>
</evidence>
<dbReference type="SUPFAM" id="SSF109604">
    <property type="entry name" value="HD-domain/PDEase-like"/>
    <property type="match status" value="1"/>
</dbReference>
<dbReference type="PRINTS" id="PR00387">
    <property type="entry name" value="PDIESTERASE1"/>
</dbReference>
<organism evidence="7 8">
    <name type="scientific">Paratrimastix pyriformis</name>
    <dbReference type="NCBI Taxonomy" id="342808"/>
    <lineage>
        <taxon>Eukaryota</taxon>
        <taxon>Metamonada</taxon>
        <taxon>Preaxostyla</taxon>
        <taxon>Paratrimastigidae</taxon>
        <taxon>Paratrimastix</taxon>
    </lineage>
</organism>
<reference evidence="7" key="1">
    <citation type="journal article" date="2022" name="bioRxiv">
        <title>Genomics of Preaxostyla Flagellates Illuminates Evolutionary Transitions and the Path Towards Mitochondrial Loss.</title>
        <authorList>
            <person name="Novak L.V.F."/>
            <person name="Treitli S.C."/>
            <person name="Pyrih J."/>
            <person name="Halakuc P."/>
            <person name="Pipaliya S.V."/>
            <person name="Vacek V."/>
            <person name="Brzon O."/>
            <person name="Soukal P."/>
            <person name="Eme L."/>
            <person name="Dacks J.B."/>
            <person name="Karnkowska A."/>
            <person name="Elias M."/>
            <person name="Hampl V."/>
        </authorList>
    </citation>
    <scope>NUCLEOTIDE SEQUENCE</scope>
    <source>
        <strain evidence="7">RCP-MX</strain>
    </source>
</reference>
<feature type="compositionally biased region" description="Pro residues" evidence="5">
    <location>
        <begin position="500"/>
        <end position="525"/>
    </location>
</feature>
<feature type="region of interest" description="Disordered" evidence="5">
    <location>
        <begin position="497"/>
        <end position="526"/>
    </location>
</feature>
<keyword evidence="2 3" id="KW-0378">Hydrolase</keyword>
<dbReference type="Proteomes" id="UP001141327">
    <property type="component" value="Unassembled WGS sequence"/>
</dbReference>
<dbReference type="InterPro" id="IPR023174">
    <property type="entry name" value="PDEase_CS"/>
</dbReference>
<comment type="similarity">
    <text evidence="3">Belongs to the cyclic nucleotide phosphodiesterase family.</text>
</comment>
<name>A0ABQ8UKL6_9EUKA</name>
<dbReference type="EMBL" id="JAPMOS010000025">
    <property type="protein sequence ID" value="KAJ4458763.1"/>
    <property type="molecule type" value="Genomic_DNA"/>
</dbReference>
<evidence type="ECO:0000256" key="3">
    <source>
        <dbReference type="RuleBase" id="RU363067"/>
    </source>
</evidence>
<evidence type="ECO:0000256" key="5">
    <source>
        <dbReference type="SAM" id="MobiDB-lite"/>
    </source>
</evidence>